<sequence>MPQQPPCPYFGRCGGCALQNSTYEEQLDQKQAVIDQLFPDAQRIIGSKNQFFYRNRMDYAFGPDFSLGLRDKNRGVINIERCLLMSESSNELFAQLRGYARDKGLAAYRSGIMRHAVLREAKNLKSTVFNILTSSEGELPLLDLWERFSHRVQGVVWSINLSPADRSYGDIKQVCGQDYYEEELAGLRFKIPVQSFFQTNIVGAEQIIATVKEFLEPAATDKIYDLYSGTGSIGLSLANQVKAVVGIEENEPATRLSLDNAALNKINNYSVLVGRAENVLKTHDLQADKVVVDPPRPGIHR</sequence>
<dbReference type="PANTHER" id="PTHR11061">
    <property type="entry name" value="RNA M5U METHYLTRANSFERASE"/>
    <property type="match status" value="1"/>
</dbReference>
<proteinExistence type="inferred from homology"/>
<evidence type="ECO:0000313" key="6">
    <source>
        <dbReference type="Proteomes" id="UP000178951"/>
    </source>
</evidence>
<evidence type="ECO:0000256" key="2">
    <source>
        <dbReference type="ARBA" id="ARBA00022679"/>
    </source>
</evidence>
<protein>
    <recommendedName>
        <fullName evidence="7">23S rRNA (Uracil-5-)-methyltransferase RumA</fullName>
    </recommendedName>
</protein>
<evidence type="ECO:0000256" key="1">
    <source>
        <dbReference type="ARBA" id="ARBA00022603"/>
    </source>
</evidence>
<dbReference type="Proteomes" id="UP000178951">
    <property type="component" value="Unassembled WGS sequence"/>
</dbReference>
<evidence type="ECO:0000313" key="5">
    <source>
        <dbReference type="EMBL" id="OGC37007.1"/>
    </source>
</evidence>
<dbReference type="EMBL" id="MEUF01000001">
    <property type="protein sequence ID" value="OGC37007.1"/>
    <property type="molecule type" value="Genomic_DNA"/>
</dbReference>
<dbReference type="GO" id="GO:0032259">
    <property type="term" value="P:methylation"/>
    <property type="evidence" value="ECO:0007669"/>
    <property type="project" value="UniProtKB-KW"/>
</dbReference>
<feature type="non-terminal residue" evidence="5">
    <location>
        <position position="301"/>
    </location>
</feature>
<comment type="caution">
    <text evidence="5">The sequence shown here is derived from an EMBL/GenBank/DDBJ whole genome shotgun (WGS) entry which is preliminary data.</text>
</comment>
<comment type="similarity">
    <text evidence="4">Belongs to the class I-like SAM-binding methyltransferase superfamily. RNA M5U methyltransferase family.</text>
</comment>
<dbReference type="Pfam" id="PF05958">
    <property type="entry name" value="tRNA_U5-meth_tr"/>
    <property type="match status" value="1"/>
</dbReference>
<dbReference type="Gene3D" id="2.40.50.1070">
    <property type="match status" value="1"/>
</dbReference>
<accession>A0A1F4TWG5</accession>
<comment type="caution">
    <text evidence="4">Lacks conserved residue(s) required for the propagation of feature annotation.</text>
</comment>
<feature type="binding site" evidence="4">
    <location>
        <position position="227"/>
    </location>
    <ligand>
        <name>S-adenosyl-L-methionine</name>
        <dbReference type="ChEBI" id="CHEBI:59789"/>
    </ligand>
</feature>
<feature type="binding site" evidence="4">
    <location>
        <position position="293"/>
    </location>
    <ligand>
        <name>S-adenosyl-L-methionine</name>
        <dbReference type="ChEBI" id="CHEBI:59789"/>
    </ligand>
</feature>
<feature type="binding site" evidence="4">
    <location>
        <position position="198"/>
    </location>
    <ligand>
        <name>S-adenosyl-L-methionine</name>
        <dbReference type="ChEBI" id="CHEBI:59789"/>
    </ligand>
</feature>
<gene>
    <name evidence="5" type="ORF">A2311_05830</name>
</gene>
<keyword evidence="1 4" id="KW-0489">Methyltransferase</keyword>
<feature type="binding site" evidence="4">
    <location>
        <position position="248"/>
    </location>
    <ligand>
        <name>S-adenosyl-L-methionine</name>
        <dbReference type="ChEBI" id="CHEBI:59789"/>
    </ligand>
</feature>
<evidence type="ECO:0000256" key="4">
    <source>
        <dbReference type="PROSITE-ProRule" id="PRU01024"/>
    </source>
</evidence>
<keyword evidence="3 4" id="KW-0949">S-adenosyl-L-methionine</keyword>
<dbReference type="InterPro" id="IPR010280">
    <property type="entry name" value="U5_MeTrfase_fam"/>
</dbReference>
<dbReference type="Gene3D" id="3.40.50.150">
    <property type="entry name" value="Vaccinia Virus protein VP39"/>
    <property type="match status" value="1"/>
</dbReference>
<dbReference type="AlphaFoldDB" id="A0A1F4TWG5"/>
<name>A0A1F4TWG5_UNCSA</name>
<evidence type="ECO:0000256" key="3">
    <source>
        <dbReference type="ARBA" id="ARBA00022691"/>
    </source>
</evidence>
<dbReference type="GO" id="GO:0008173">
    <property type="term" value="F:RNA methyltransferase activity"/>
    <property type="evidence" value="ECO:0007669"/>
    <property type="project" value="InterPro"/>
</dbReference>
<organism evidence="5 6">
    <name type="scientific">candidate division WOR-1 bacterium RIFOXYB2_FULL_48_7</name>
    <dbReference type="NCBI Taxonomy" id="1802583"/>
    <lineage>
        <taxon>Bacteria</taxon>
        <taxon>Bacillati</taxon>
        <taxon>Saganbacteria</taxon>
    </lineage>
</organism>
<reference evidence="5 6" key="1">
    <citation type="journal article" date="2016" name="Nat. Commun.">
        <title>Thousands of microbial genomes shed light on interconnected biogeochemical processes in an aquifer system.</title>
        <authorList>
            <person name="Anantharaman K."/>
            <person name="Brown C.T."/>
            <person name="Hug L.A."/>
            <person name="Sharon I."/>
            <person name="Castelle C.J."/>
            <person name="Probst A.J."/>
            <person name="Thomas B.C."/>
            <person name="Singh A."/>
            <person name="Wilkins M.J."/>
            <person name="Karaoz U."/>
            <person name="Brodie E.L."/>
            <person name="Williams K.H."/>
            <person name="Hubbard S.S."/>
            <person name="Banfield J.F."/>
        </authorList>
    </citation>
    <scope>NUCLEOTIDE SEQUENCE [LARGE SCALE GENOMIC DNA]</scope>
</reference>
<dbReference type="SUPFAM" id="SSF53335">
    <property type="entry name" value="S-adenosyl-L-methionine-dependent methyltransferases"/>
    <property type="match status" value="1"/>
</dbReference>
<dbReference type="GO" id="GO:0006396">
    <property type="term" value="P:RNA processing"/>
    <property type="evidence" value="ECO:0007669"/>
    <property type="project" value="InterPro"/>
</dbReference>
<dbReference type="InterPro" id="IPR029063">
    <property type="entry name" value="SAM-dependent_MTases_sf"/>
</dbReference>
<evidence type="ECO:0008006" key="7">
    <source>
        <dbReference type="Google" id="ProtNLM"/>
    </source>
</evidence>
<dbReference type="PROSITE" id="PS51687">
    <property type="entry name" value="SAM_MT_RNA_M5U"/>
    <property type="match status" value="1"/>
</dbReference>
<dbReference type="PANTHER" id="PTHR11061:SF30">
    <property type="entry name" value="TRNA (URACIL(54)-C(5))-METHYLTRANSFERASE"/>
    <property type="match status" value="1"/>
</dbReference>
<keyword evidence="2 4" id="KW-0808">Transferase</keyword>
<dbReference type="STRING" id="1802583.A2311_05830"/>
<dbReference type="CDD" id="cd02440">
    <property type="entry name" value="AdoMet_MTases"/>
    <property type="match status" value="1"/>
</dbReference>